<keyword evidence="5" id="KW-0812">Transmembrane</keyword>
<feature type="transmembrane region" description="Helical" evidence="5">
    <location>
        <begin position="1276"/>
        <end position="1299"/>
    </location>
</feature>
<dbReference type="Pfam" id="PF00501">
    <property type="entry name" value="AMP-binding"/>
    <property type="match status" value="1"/>
</dbReference>
<feature type="transmembrane region" description="Helical" evidence="5">
    <location>
        <begin position="1593"/>
        <end position="1613"/>
    </location>
</feature>
<dbReference type="SMART" id="SM00823">
    <property type="entry name" value="PKS_PP"/>
    <property type="match status" value="1"/>
</dbReference>
<dbReference type="InterPro" id="IPR045851">
    <property type="entry name" value="AMP-bd_C_sf"/>
</dbReference>
<feature type="transmembrane region" description="Helical" evidence="5">
    <location>
        <begin position="800"/>
        <end position="823"/>
    </location>
</feature>
<dbReference type="InterPro" id="IPR036736">
    <property type="entry name" value="ACP-like_sf"/>
</dbReference>
<proteinExistence type="predicted"/>
<dbReference type="NCBIfam" id="TIGR01733">
    <property type="entry name" value="AA-adenyl-dom"/>
    <property type="match status" value="1"/>
</dbReference>
<evidence type="ECO:0000256" key="1">
    <source>
        <dbReference type="ARBA" id="ARBA00022450"/>
    </source>
</evidence>
<keyword evidence="3" id="KW-0436">Ligase</keyword>
<dbReference type="PANTHER" id="PTHR45527">
    <property type="entry name" value="NONRIBOSOMAL PEPTIDE SYNTHETASE"/>
    <property type="match status" value="1"/>
</dbReference>
<evidence type="ECO:0000259" key="6">
    <source>
        <dbReference type="PROSITE" id="PS50075"/>
    </source>
</evidence>
<dbReference type="GO" id="GO:0005737">
    <property type="term" value="C:cytoplasm"/>
    <property type="evidence" value="ECO:0007669"/>
    <property type="project" value="TreeGrafter"/>
</dbReference>
<dbReference type="GO" id="GO:0043041">
    <property type="term" value="P:amino acid activation for nonribosomal peptide biosynthetic process"/>
    <property type="evidence" value="ECO:0007669"/>
    <property type="project" value="TreeGrafter"/>
</dbReference>
<dbReference type="InterPro" id="IPR011004">
    <property type="entry name" value="Trimer_LpxA-like_sf"/>
</dbReference>
<evidence type="ECO:0000313" key="8">
    <source>
        <dbReference type="Proteomes" id="UP000239899"/>
    </source>
</evidence>
<dbReference type="SUPFAM" id="SSF47336">
    <property type="entry name" value="ACP-like"/>
    <property type="match status" value="1"/>
</dbReference>
<dbReference type="InterPro" id="IPR020806">
    <property type="entry name" value="PKS_PP-bd"/>
</dbReference>
<dbReference type="PANTHER" id="PTHR45527:SF1">
    <property type="entry name" value="FATTY ACID SYNTHASE"/>
    <property type="match status" value="1"/>
</dbReference>
<dbReference type="InterPro" id="IPR009081">
    <property type="entry name" value="PP-bd_ACP"/>
</dbReference>
<name>A0A2P6U3Q0_CHLSO</name>
<feature type="transmembrane region" description="Helical" evidence="5">
    <location>
        <begin position="1727"/>
        <end position="1747"/>
    </location>
</feature>
<dbReference type="SUPFAM" id="SSF56801">
    <property type="entry name" value="Acetyl-CoA synthetase-like"/>
    <property type="match status" value="1"/>
</dbReference>
<dbReference type="InterPro" id="IPR000873">
    <property type="entry name" value="AMP-dep_synth/lig_dom"/>
</dbReference>
<reference evidence="7 8" key="1">
    <citation type="journal article" date="2018" name="Plant J.">
        <title>Genome sequences of Chlorella sorokiniana UTEX 1602 and Micractinium conductrix SAG 241.80: implications to maltose excretion by a green alga.</title>
        <authorList>
            <person name="Arriola M.B."/>
            <person name="Velmurugan N."/>
            <person name="Zhang Y."/>
            <person name="Plunkett M.H."/>
            <person name="Hondzo H."/>
            <person name="Barney B.M."/>
        </authorList>
    </citation>
    <scope>NUCLEOTIDE SEQUENCE [LARGE SCALE GENOMIC DNA]</scope>
    <source>
        <strain evidence="8">UTEX 1602</strain>
    </source>
</reference>
<organism evidence="7 8">
    <name type="scientific">Chlorella sorokiniana</name>
    <name type="common">Freshwater green alga</name>
    <dbReference type="NCBI Taxonomy" id="3076"/>
    <lineage>
        <taxon>Eukaryota</taxon>
        <taxon>Viridiplantae</taxon>
        <taxon>Chlorophyta</taxon>
        <taxon>core chlorophytes</taxon>
        <taxon>Trebouxiophyceae</taxon>
        <taxon>Chlorellales</taxon>
        <taxon>Chlorellaceae</taxon>
        <taxon>Chlorella clade</taxon>
        <taxon>Chlorella</taxon>
    </lineage>
</organism>
<dbReference type="Gene3D" id="2.160.10.10">
    <property type="entry name" value="Hexapeptide repeat proteins"/>
    <property type="match status" value="3"/>
</dbReference>
<dbReference type="OrthoDB" id="507940at2759"/>
<dbReference type="Gene3D" id="3.30.300.30">
    <property type="match status" value="1"/>
</dbReference>
<sequence length="1750" mass="187840">MNQPPMVAVDAPPAIPIEWCRGEYRPQFLQGALLHEQFDAVAAARPDAVCLVDDATGVSLTYREVADAVDTLAAALAKLGVTRDIAVGILVDRSPAVVIGMFGVLKSGGAYVPLDPSYQSDRLSGYLADAATPVLITQAALATKARDLAAAAAAETGRAPPTIVLMEDIMQSAAAGGSKKKPAAPAIQLSDRDLAYCMFTSGSTGRPKGVEISHGGLRDLIAFFVEKMDLGPDDVFCLNTTVCFDPYVLYLYGCLVVGGRLVIPKPEGHVDPAYMANLCRDHGITILEVVPSLATQYVRDLSPLGQAGQLRIRRFLTGGEALSVALANSVYDALPNCEMVWNTYGPTEVTVQVITGAIPRGADRVPLGRPDHNVHCYISTYPGEDGEAAEGEKFVPRMCGVGEPGELLLSGPRLGRGYRGRPDLTADKFVPNPFYDTTADLPPEVRLHYQKVYHTGDLVRWGADGQLEFLGRIDRQVKVNGVRIELAEIEAALAATPGVARASAVAWKDQRTGNYRIAGYVVPEPSRGDEVAHEARDMCALRLVPAMVPTVVLPLEDIRLLPNGKADLKSLPEPDWNAIAAARIYTAPADELESALARIWKEALGATGGDQGIGTGDDFFELGGNSLLAGRINSDVRKELGIDIPSLVIFQSRTIAGMAKHIRPMVHRKGGKSREIGDGGSDDGSAGPDGGYSSAHGGVVKGKAFPVWFCGFLQLIGFIISHLLEFAITLAPAFALLSLYSYTKLLLGPVLVLMAPIMFLLYFGLMVLTVLLKWIILWRLKPGTYALWGWQYVRWWTMRAVYGQLASIVLPLFKGTEVVNIFYRCMGAKIGKRVILESITIGDWDLITIGDDTVVEGNCFINASSVAAGDAEGEPGIITFAPVKIGRDCTLGAQTSVGPGTDLPDGGVVKPSTATTYPKSLLEMTEPINGNELRTAHKPLPVILQLLASFIMTTIFTMAWLGAAVPVAFLWRELTGLEWIDLFKGAMRCWATVGVREESWNVVTLETNTTTGVTTSIITPTSCTDIYVGEVISITIFPTALFAAGQIYLVLVLVLKWLLVGRMTSEKCRRTDLLWRFNSHMWKMLMDLPMYRTSSDPWTGTAAFNTYLRLQGAKVGKQAWLGEKFVCSEPDQLTIGDYVSVCSAVTVVCSTEARSQPVELKSSCAVTNENVLLPGTVVYPEAVLGVYSVGRPGAQVPPHSITQGEVVLVPGKDLESCADIEDPKAANPKAVSAWIYWRSNVLYWMGTLFFVPLTASVHELPMIICLLTGLYYGGPLLALAALPVGSILTNLLLLIYMALVKLLLLPNSNGAHPLYGFRAGAWQLLCILGYIYDDFRPIMGSPMFNWYLRSMGAKVGKGVCALGCNCAELDMVTIGDGTVINEQAFLMGHTVENRAVKMGWVTLGKRVTVGSCSAVLPGAVLEDGCVLGDMSLVMKNDTVPAGSVWAGIPAVPVGTTKSSSDKLSDSCKLSDSAKTASEMQGDSSIMALTRSAIKRHKQQGGAHMADGHHQHTPQLHTKTAHWRELYDSATGRLVACRPAGAPAGVFPHTPWWHCVFHDRYERINFWSHAVPGVALLLLGALAAAGLAPGGPSLALFCCCAAATHLCSALTHVYPDSHSLEKADHIGIVATIVGTPITALMAQEHGHVPTPMIWVTAALLVAACLPPVPRVAGFVGGGAVAVLLYWRQLASVTMAAELALYLAGAISFLRNGGHSRWTGFTDHHLLHYYVTAATGLHVWLILSTLAAAGDA</sequence>
<keyword evidence="5" id="KW-0472">Membrane</keyword>
<evidence type="ECO:0000313" key="7">
    <source>
        <dbReference type="EMBL" id="PRW60929.1"/>
    </source>
</evidence>
<dbReference type="Gene3D" id="2.30.38.10">
    <property type="entry name" value="Luciferase, Domain 3"/>
    <property type="match status" value="1"/>
</dbReference>
<feature type="region of interest" description="Disordered" evidence="4">
    <location>
        <begin position="666"/>
        <end position="688"/>
    </location>
</feature>
<feature type="transmembrane region" description="Helical" evidence="5">
    <location>
        <begin position="715"/>
        <end position="739"/>
    </location>
</feature>
<dbReference type="GO" id="GO:0031177">
    <property type="term" value="F:phosphopantetheine binding"/>
    <property type="evidence" value="ECO:0007669"/>
    <property type="project" value="InterPro"/>
</dbReference>
<keyword evidence="8" id="KW-1185">Reference proteome</keyword>
<feature type="region of interest" description="Disordered" evidence="4">
    <location>
        <begin position="1456"/>
        <end position="1480"/>
    </location>
</feature>
<feature type="transmembrane region" description="Helical" evidence="5">
    <location>
        <begin position="1647"/>
        <end position="1667"/>
    </location>
</feature>
<dbReference type="GO" id="GO:0016874">
    <property type="term" value="F:ligase activity"/>
    <property type="evidence" value="ECO:0007669"/>
    <property type="project" value="UniProtKB-KW"/>
</dbReference>
<dbReference type="CDD" id="cd05930">
    <property type="entry name" value="A_NRPS"/>
    <property type="match status" value="1"/>
</dbReference>
<dbReference type="Proteomes" id="UP000239899">
    <property type="component" value="Unassembled WGS sequence"/>
</dbReference>
<feature type="transmembrane region" description="Helical" evidence="5">
    <location>
        <begin position="942"/>
        <end position="971"/>
    </location>
</feature>
<dbReference type="Gene3D" id="1.10.1200.10">
    <property type="entry name" value="ACP-like"/>
    <property type="match status" value="1"/>
</dbReference>
<dbReference type="STRING" id="3076.A0A2P6U3Q0"/>
<feature type="transmembrane region" description="Helical" evidence="5">
    <location>
        <begin position="1625"/>
        <end position="1641"/>
    </location>
</feature>
<dbReference type="Pfam" id="PF13193">
    <property type="entry name" value="AMP-binding_C"/>
    <property type="match status" value="1"/>
</dbReference>
<dbReference type="PROSITE" id="PS50075">
    <property type="entry name" value="CARRIER"/>
    <property type="match status" value="1"/>
</dbReference>
<protein>
    <submittedName>
        <fullName evidence="7">Peptide synthetase</fullName>
    </submittedName>
</protein>
<accession>A0A2P6U3Q0</accession>
<comment type="caution">
    <text evidence="7">The sequence shown here is derived from an EMBL/GenBank/DDBJ whole genome shotgun (WGS) entry which is preliminary data.</text>
</comment>
<dbReference type="SUPFAM" id="SSF51161">
    <property type="entry name" value="Trimeric LpxA-like enzymes"/>
    <property type="match status" value="3"/>
</dbReference>
<dbReference type="EMBL" id="LHPG02000001">
    <property type="protein sequence ID" value="PRW60929.1"/>
    <property type="molecule type" value="Genomic_DNA"/>
</dbReference>
<dbReference type="InterPro" id="IPR025110">
    <property type="entry name" value="AMP-bd_C"/>
</dbReference>
<gene>
    <name evidence="7" type="ORF">C2E21_0688</name>
</gene>
<evidence type="ECO:0000256" key="2">
    <source>
        <dbReference type="ARBA" id="ARBA00022553"/>
    </source>
</evidence>
<feature type="transmembrane region" description="Helical" evidence="5">
    <location>
        <begin position="1688"/>
        <end position="1707"/>
    </location>
</feature>
<feature type="transmembrane region" description="Helical" evidence="5">
    <location>
        <begin position="751"/>
        <end position="780"/>
    </location>
</feature>
<dbReference type="GO" id="GO:0044550">
    <property type="term" value="P:secondary metabolite biosynthetic process"/>
    <property type="evidence" value="ECO:0007669"/>
    <property type="project" value="TreeGrafter"/>
</dbReference>
<dbReference type="Pfam" id="PF00550">
    <property type="entry name" value="PP-binding"/>
    <property type="match status" value="1"/>
</dbReference>
<evidence type="ECO:0000256" key="3">
    <source>
        <dbReference type="ARBA" id="ARBA00022598"/>
    </source>
</evidence>
<feature type="domain" description="Carrier" evidence="6">
    <location>
        <begin position="587"/>
        <end position="666"/>
    </location>
</feature>
<keyword evidence="2" id="KW-0597">Phosphoprotein</keyword>
<feature type="transmembrane region" description="Helical" evidence="5">
    <location>
        <begin position="1241"/>
        <end position="1270"/>
    </location>
</feature>
<feature type="transmembrane region" description="Helical" evidence="5">
    <location>
        <begin position="1565"/>
        <end position="1587"/>
    </location>
</feature>
<dbReference type="Gene3D" id="3.40.50.980">
    <property type="match status" value="2"/>
</dbReference>
<feature type="transmembrane region" description="Helical" evidence="5">
    <location>
        <begin position="1036"/>
        <end position="1060"/>
    </location>
</feature>
<keyword evidence="1" id="KW-0596">Phosphopantetheine</keyword>
<evidence type="ECO:0000256" key="5">
    <source>
        <dbReference type="SAM" id="Phobius"/>
    </source>
</evidence>
<dbReference type="InterPro" id="IPR010071">
    <property type="entry name" value="AA_adenyl_dom"/>
</dbReference>
<keyword evidence="5" id="KW-1133">Transmembrane helix</keyword>
<evidence type="ECO:0000256" key="4">
    <source>
        <dbReference type="SAM" id="MobiDB-lite"/>
    </source>
</evidence>